<dbReference type="Pfam" id="PF11871">
    <property type="entry name" value="DUF3391"/>
    <property type="match status" value="1"/>
</dbReference>
<keyword evidence="3" id="KW-1185">Reference proteome</keyword>
<evidence type="ECO:0000313" key="3">
    <source>
        <dbReference type="Proteomes" id="UP001429354"/>
    </source>
</evidence>
<dbReference type="PROSITE" id="PS51832">
    <property type="entry name" value="HD_GYP"/>
    <property type="match status" value="1"/>
</dbReference>
<reference evidence="2 3" key="1">
    <citation type="submission" date="2018-07" db="EMBL/GenBank/DDBJ databases">
        <title>Whole genome Sequencing of Pseudoxanthomonas gei KCTC 32298 (T).</title>
        <authorList>
            <person name="Kumar S."/>
            <person name="Bansal K."/>
            <person name="Kaur A."/>
            <person name="Patil P."/>
            <person name="Sharma S."/>
            <person name="Patil P.B."/>
        </authorList>
    </citation>
    <scope>NUCLEOTIDE SEQUENCE [LARGE SCALE GENOMIC DNA]</scope>
    <source>
        <strain evidence="2 3">KCTC 32298</strain>
    </source>
</reference>
<comment type="caution">
    <text evidence="2">The sequence shown here is derived from an EMBL/GenBank/DDBJ whole genome shotgun (WGS) entry which is preliminary data.</text>
</comment>
<feature type="domain" description="HD-GYP" evidence="1">
    <location>
        <begin position="208"/>
        <end position="404"/>
    </location>
</feature>
<dbReference type="CDD" id="cd00077">
    <property type="entry name" value="HDc"/>
    <property type="match status" value="1"/>
</dbReference>
<dbReference type="InterPro" id="IPR003607">
    <property type="entry name" value="HD/PDEase_dom"/>
</dbReference>
<accession>A0ABX0AEQ0</accession>
<dbReference type="PANTHER" id="PTHR43155:SF2">
    <property type="entry name" value="CYCLIC DI-GMP PHOSPHODIESTERASE PA4108"/>
    <property type="match status" value="1"/>
</dbReference>
<dbReference type="InterPro" id="IPR021812">
    <property type="entry name" value="DUF3391"/>
</dbReference>
<organism evidence="2 3">
    <name type="scientific">Pseudoxanthomonas gei</name>
    <dbReference type="NCBI Taxonomy" id="1383030"/>
    <lineage>
        <taxon>Bacteria</taxon>
        <taxon>Pseudomonadati</taxon>
        <taxon>Pseudomonadota</taxon>
        <taxon>Gammaproteobacteria</taxon>
        <taxon>Lysobacterales</taxon>
        <taxon>Lysobacteraceae</taxon>
        <taxon>Pseudoxanthomonas</taxon>
    </lineage>
</organism>
<evidence type="ECO:0000313" key="2">
    <source>
        <dbReference type="EMBL" id="NDK39891.1"/>
    </source>
</evidence>
<name>A0ABX0AEQ0_9GAMM</name>
<protein>
    <submittedName>
        <fullName evidence="2">HD-GYP domain-containing protein</fullName>
    </submittedName>
</protein>
<dbReference type="Proteomes" id="UP001429354">
    <property type="component" value="Unassembled WGS sequence"/>
</dbReference>
<proteinExistence type="predicted"/>
<dbReference type="Gene3D" id="1.10.3210.10">
    <property type="entry name" value="Hypothetical protein af1432"/>
    <property type="match status" value="1"/>
</dbReference>
<dbReference type="Pfam" id="PF13487">
    <property type="entry name" value="HD_5"/>
    <property type="match status" value="1"/>
</dbReference>
<gene>
    <name evidence="2" type="ORF">DT603_13690</name>
</gene>
<sequence length="476" mass="52531">MPNSLRWTACMPACGSGRRVDSWRWPDVDSPCSLHSSVSVTPQAVPCAAATQCSDARIPIQVLIEEQQIGVASLRPGMYVSRLDRDWIGTPFLLQGFLVQTQDDIDLLAQYCRHVFVDTIKSETFIRTTLQRLERPAHVVAAYELPTIATLVNSRPRPVHRKVEEELPRVHEAVQTARLATADLIASVRAGGKLDEAVVDQAVTPLVQSVLRNPDAYFWLETMRHHDSYTYSHAMNCCALMAAFGRHLGLGDQQLHDMATGGLLLDIGKTAVPEALLESRELLDAAEQEIVHGHLQHGVRLYDASGADNLFVRDIIETHHEREDGSGYPSGLAGDGIPLFGRIAGIVDSFDAMTSARPYRAASSKYEALQQLYRARGRLFQADLVEQFVQCLGVYPVGTLVELSTGEVAVVMAQNPIRRLFPRVMLLTDVSKKLRNGFEALDLRDTLAGGNLSTQVSIRKSLPVGAYGLDPRELYL</sequence>
<dbReference type="PANTHER" id="PTHR43155">
    <property type="entry name" value="CYCLIC DI-GMP PHOSPHODIESTERASE PA4108-RELATED"/>
    <property type="match status" value="1"/>
</dbReference>
<evidence type="ECO:0000259" key="1">
    <source>
        <dbReference type="PROSITE" id="PS51832"/>
    </source>
</evidence>
<dbReference type="SUPFAM" id="SSF109604">
    <property type="entry name" value="HD-domain/PDEase-like"/>
    <property type="match status" value="1"/>
</dbReference>
<dbReference type="InterPro" id="IPR037522">
    <property type="entry name" value="HD_GYP_dom"/>
</dbReference>
<dbReference type="EMBL" id="QOVG01000010">
    <property type="protein sequence ID" value="NDK39891.1"/>
    <property type="molecule type" value="Genomic_DNA"/>
</dbReference>